<reference evidence="3" key="1">
    <citation type="submission" date="2015-07" db="EMBL/GenBank/DDBJ databases">
        <authorList>
            <person name="Rodrigo-Torres Lidia"/>
            <person name="Arahal R.David."/>
        </authorList>
    </citation>
    <scope>NUCLEOTIDE SEQUENCE [LARGE SCALE GENOMIC DNA]</scope>
    <source>
        <strain evidence="3">CECT 4801</strain>
    </source>
</reference>
<evidence type="ECO:0000313" key="3">
    <source>
        <dbReference type="Proteomes" id="UP000048926"/>
    </source>
</evidence>
<dbReference type="RefSeq" id="WP_055655876.1">
    <property type="nucleotide sequence ID" value="NZ_CXST01000001.1"/>
</dbReference>
<dbReference type="InterPro" id="IPR007475">
    <property type="entry name" value="UbiK"/>
</dbReference>
<dbReference type="OrthoDB" id="7392124at2"/>
<organism evidence="2 3">
    <name type="scientific">Roseibium aggregatum</name>
    <dbReference type="NCBI Taxonomy" id="187304"/>
    <lineage>
        <taxon>Bacteria</taxon>
        <taxon>Pseudomonadati</taxon>
        <taxon>Pseudomonadota</taxon>
        <taxon>Alphaproteobacteria</taxon>
        <taxon>Hyphomicrobiales</taxon>
        <taxon>Stappiaceae</taxon>
        <taxon>Roseibium</taxon>
    </lineage>
</organism>
<dbReference type="Pfam" id="PF04380">
    <property type="entry name" value="BMFP"/>
    <property type="match status" value="1"/>
</dbReference>
<proteinExistence type="predicted"/>
<feature type="coiled-coil region" evidence="1">
    <location>
        <begin position="53"/>
        <end position="87"/>
    </location>
</feature>
<dbReference type="STRING" id="187304.B0E33_19485"/>
<dbReference type="AlphaFoldDB" id="A0A0M6Y2Z6"/>
<sequence length="88" mass="9692">MTQGPNRLLDDFAKLMTDAAGVAQGARREVETAFRAQAERFLSDMDVVSREEHEAVKEMAVRALDRIDELESRIAKLENLESGAAGDA</sequence>
<name>A0A0M6Y2Z6_9HYPH</name>
<protein>
    <submittedName>
        <fullName evidence="2">Membrane fusogenic activity</fullName>
    </submittedName>
</protein>
<keyword evidence="1" id="KW-0175">Coiled coil</keyword>
<evidence type="ECO:0000256" key="1">
    <source>
        <dbReference type="SAM" id="Coils"/>
    </source>
</evidence>
<gene>
    <name evidence="2" type="ORF">LAL4801_02097</name>
</gene>
<dbReference type="EMBL" id="CXST01000001">
    <property type="protein sequence ID" value="CTQ43657.1"/>
    <property type="molecule type" value="Genomic_DNA"/>
</dbReference>
<keyword evidence="3" id="KW-1185">Reference proteome</keyword>
<accession>A0A0M6Y2Z6</accession>
<dbReference type="Proteomes" id="UP000048926">
    <property type="component" value="Unassembled WGS sequence"/>
</dbReference>
<evidence type="ECO:0000313" key="2">
    <source>
        <dbReference type="EMBL" id="CTQ43657.1"/>
    </source>
</evidence>